<dbReference type="PANTHER" id="PTHR48090">
    <property type="entry name" value="UNDECAPRENYL-PHOSPHATE 4-DEOXY-4-FORMAMIDO-L-ARABINOSE TRANSFERASE-RELATED"/>
    <property type="match status" value="1"/>
</dbReference>
<sequence>IEKFIKKLFETFDQTTTKFIFIDDGSNDGSKEFLIENISNYINSENFELILLNKNYGKGYAIRQGIKKIEGEYVLFIDSDLEYEPKDGFEIFQIAKQDISIDVLYGSRYLGGKIQLRKHFFNDIAVRINTYLFNILFDQSITDLHTGTKLIKSTLIKELNLSLNRFGFEIDISSQIAKLHYNIFEYGISYIERSYAQGKKITFLDGFLSYYFLFKTRFLQNDFQTSVSILYSFSFMTYAGTYFGMGIGKIFIVIAFMFVGLMLGINRKILPLSLVFFGIYFGSLFSKGNGRIYPILLFFIISFYVSRKISNKYKNKKDNF</sequence>
<feature type="non-terminal residue" evidence="3">
    <location>
        <position position="1"/>
    </location>
</feature>
<keyword evidence="1" id="KW-0812">Transmembrane</keyword>
<keyword evidence="1" id="KW-0472">Membrane</keyword>
<feature type="non-terminal residue" evidence="3">
    <location>
        <position position="320"/>
    </location>
</feature>
<feature type="transmembrane region" description="Helical" evidence="1">
    <location>
        <begin position="292"/>
        <end position="310"/>
    </location>
</feature>
<proteinExistence type="predicted"/>
<evidence type="ECO:0000256" key="1">
    <source>
        <dbReference type="SAM" id="Phobius"/>
    </source>
</evidence>
<dbReference type="Pfam" id="PF00535">
    <property type="entry name" value="Glycos_transf_2"/>
    <property type="match status" value="1"/>
</dbReference>
<dbReference type="InterPro" id="IPR029044">
    <property type="entry name" value="Nucleotide-diphossugar_trans"/>
</dbReference>
<accession>A0A382RIF3</accession>
<feature type="transmembrane region" description="Helical" evidence="1">
    <location>
        <begin position="239"/>
        <end position="262"/>
    </location>
</feature>
<feature type="transmembrane region" description="Helical" evidence="1">
    <location>
        <begin position="269"/>
        <end position="286"/>
    </location>
</feature>
<name>A0A382RIF3_9ZZZZ</name>
<dbReference type="InterPro" id="IPR001173">
    <property type="entry name" value="Glyco_trans_2-like"/>
</dbReference>
<dbReference type="PANTHER" id="PTHR48090:SF7">
    <property type="entry name" value="RFBJ PROTEIN"/>
    <property type="match status" value="1"/>
</dbReference>
<dbReference type="Gene3D" id="3.90.550.10">
    <property type="entry name" value="Spore Coat Polysaccharide Biosynthesis Protein SpsA, Chain A"/>
    <property type="match status" value="1"/>
</dbReference>
<feature type="domain" description="Glycosyltransferase 2-like" evidence="2">
    <location>
        <begin position="2"/>
        <end position="158"/>
    </location>
</feature>
<reference evidence="3" key="1">
    <citation type="submission" date="2018-05" db="EMBL/GenBank/DDBJ databases">
        <authorList>
            <person name="Lanie J.A."/>
            <person name="Ng W.-L."/>
            <person name="Kazmierczak K.M."/>
            <person name="Andrzejewski T.M."/>
            <person name="Davidsen T.M."/>
            <person name="Wayne K.J."/>
            <person name="Tettelin H."/>
            <person name="Glass J.I."/>
            <person name="Rusch D."/>
            <person name="Podicherti R."/>
            <person name="Tsui H.-C.T."/>
            <person name="Winkler M.E."/>
        </authorList>
    </citation>
    <scope>NUCLEOTIDE SEQUENCE</scope>
</reference>
<keyword evidence="1" id="KW-1133">Transmembrane helix</keyword>
<protein>
    <recommendedName>
        <fullName evidence="2">Glycosyltransferase 2-like domain-containing protein</fullName>
    </recommendedName>
</protein>
<evidence type="ECO:0000259" key="2">
    <source>
        <dbReference type="Pfam" id="PF00535"/>
    </source>
</evidence>
<dbReference type="CDD" id="cd04179">
    <property type="entry name" value="DPM_DPG-synthase_like"/>
    <property type="match status" value="1"/>
</dbReference>
<dbReference type="AlphaFoldDB" id="A0A382RIF3"/>
<gene>
    <name evidence="3" type="ORF">METZ01_LOCUS350307</name>
</gene>
<organism evidence="3">
    <name type="scientific">marine metagenome</name>
    <dbReference type="NCBI Taxonomy" id="408172"/>
    <lineage>
        <taxon>unclassified sequences</taxon>
        <taxon>metagenomes</taxon>
        <taxon>ecological metagenomes</taxon>
    </lineage>
</organism>
<dbReference type="SUPFAM" id="SSF53448">
    <property type="entry name" value="Nucleotide-diphospho-sugar transferases"/>
    <property type="match status" value="1"/>
</dbReference>
<dbReference type="EMBL" id="UINC01121945">
    <property type="protein sequence ID" value="SVC97453.1"/>
    <property type="molecule type" value="Genomic_DNA"/>
</dbReference>
<dbReference type="InterPro" id="IPR050256">
    <property type="entry name" value="Glycosyltransferase_2"/>
</dbReference>
<evidence type="ECO:0000313" key="3">
    <source>
        <dbReference type="EMBL" id="SVC97453.1"/>
    </source>
</evidence>